<evidence type="ECO:0000313" key="3">
    <source>
        <dbReference type="Proteomes" id="UP001066276"/>
    </source>
</evidence>
<proteinExistence type="predicted"/>
<gene>
    <name evidence="2" type="ORF">NDU88_005902</name>
</gene>
<name>A0AAV7TV99_PLEWA</name>
<dbReference type="EMBL" id="JANPWB010000006">
    <property type="protein sequence ID" value="KAJ1180685.1"/>
    <property type="molecule type" value="Genomic_DNA"/>
</dbReference>
<accession>A0AAV7TV99</accession>
<dbReference type="AlphaFoldDB" id="A0AAV7TV99"/>
<keyword evidence="3" id="KW-1185">Reference proteome</keyword>
<reference evidence="2" key="1">
    <citation type="journal article" date="2022" name="bioRxiv">
        <title>Sequencing and chromosome-scale assembly of the giantPleurodeles waltlgenome.</title>
        <authorList>
            <person name="Brown T."/>
            <person name="Elewa A."/>
            <person name="Iarovenko S."/>
            <person name="Subramanian E."/>
            <person name="Araus A.J."/>
            <person name="Petzold A."/>
            <person name="Susuki M."/>
            <person name="Suzuki K.-i.T."/>
            <person name="Hayashi T."/>
            <person name="Toyoda A."/>
            <person name="Oliveira C."/>
            <person name="Osipova E."/>
            <person name="Leigh N.D."/>
            <person name="Simon A."/>
            <person name="Yun M.H."/>
        </authorList>
    </citation>
    <scope>NUCLEOTIDE SEQUENCE</scope>
    <source>
        <strain evidence="2">20211129_DDA</strain>
        <tissue evidence="2">Liver</tissue>
    </source>
</reference>
<organism evidence="2 3">
    <name type="scientific">Pleurodeles waltl</name>
    <name type="common">Iberian ribbed newt</name>
    <dbReference type="NCBI Taxonomy" id="8319"/>
    <lineage>
        <taxon>Eukaryota</taxon>
        <taxon>Metazoa</taxon>
        <taxon>Chordata</taxon>
        <taxon>Craniata</taxon>
        <taxon>Vertebrata</taxon>
        <taxon>Euteleostomi</taxon>
        <taxon>Amphibia</taxon>
        <taxon>Batrachia</taxon>
        <taxon>Caudata</taxon>
        <taxon>Salamandroidea</taxon>
        <taxon>Salamandridae</taxon>
        <taxon>Pleurodelinae</taxon>
        <taxon>Pleurodeles</taxon>
    </lineage>
</organism>
<feature type="compositionally biased region" description="Low complexity" evidence="1">
    <location>
        <begin position="72"/>
        <end position="95"/>
    </location>
</feature>
<dbReference type="Proteomes" id="UP001066276">
    <property type="component" value="Chromosome 3_2"/>
</dbReference>
<evidence type="ECO:0000256" key="1">
    <source>
        <dbReference type="SAM" id="MobiDB-lite"/>
    </source>
</evidence>
<evidence type="ECO:0000313" key="2">
    <source>
        <dbReference type="EMBL" id="KAJ1180685.1"/>
    </source>
</evidence>
<feature type="region of interest" description="Disordered" evidence="1">
    <location>
        <begin position="11"/>
        <end position="107"/>
    </location>
</feature>
<comment type="caution">
    <text evidence="2">The sequence shown here is derived from an EMBL/GenBank/DDBJ whole genome shotgun (WGS) entry which is preliminary data.</text>
</comment>
<protein>
    <submittedName>
        <fullName evidence="2">Uncharacterized protein</fullName>
    </submittedName>
</protein>
<sequence length="130" mass="14195">MVFWWGRRPLHPRHPESAAGSEGLPHRQHWFSARGGPDPEVRPRRLLCRPWRPDLRRPRRQHCSSARGGLRPGSPAQAPSAPLAATPLEAAASTGQPRAPISVRGPEHVNAGFTGISGVQEPVGTLRMAF</sequence>